<dbReference type="GO" id="GO:0005525">
    <property type="term" value="F:GTP binding"/>
    <property type="evidence" value="ECO:0007669"/>
    <property type="project" value="UniProtKB-UniRule"/>
</dbReference>
<proteinExistence type="inferred from homology"/>
<comment type="catalytic activity">
    <reaction evidence="8">
        <text>Mo-molybdopterin + GTP + H(+) = Mo-molybdopterin guanine dinucleotide + diphosphate</text>
        <dbReference type="Rhea" id="RHEA:34243"/>
        <dbReference type="ChEBI" id="CHEBI:15378"/>
        <dbReference type="ChEBI" id="CHEBI:33019"/>
        <dbReference type="ChEBI" id="CHEBI:37565"/>
        <dbReference type="ChEBI" id="CHEBI:71302"/>
        <dbReference type="ChEBI" id="CHEBI:71310"/>
        <dbReference type="EC" id="2.7.7.77"/>
    </reaction>
</comment>
<sequence>MDEIILEKSAIILAGGFSRRFGSDKGLVLLRDKPLVRHVIDKISPVVDEVLVVVSSENQKKTFELIFKKDVKIIIDKENSQSPLIGAITGFEANNCEYSLLLPCDAPLVSTKIIQFLFDMSINRRAVIPRWPRGYIEPLQAVYHTKSALIAAGIALKQGHMNMRSMIDNLQGVRYISTMVIEQLEHRLVTFLNVNTPEDLKKAESYLK</sequence>
<comment type="cofactor">
    <cofactor evidence="8">
        <name>Mg(2+)</name>
        <dbReference type="ChEBI" id="CHEBI:18420"/>
    </cofactor>
</comment>
<dbReference type="EMBL" id="LFWU01000126">
    <property type="protein sequence ID" value="KON30355.1"/>
    <property type="molecule type" value="Genomic_DNA"/>
</dbReference>
<comment type="subcellular location">
    <subcellularLocation>
        <location evidence="8">Cytoplasm</location>
    </subcellularLocation>
</comment>
<feature type="binding site" evidence="8">
    <location>
        <begin position="13"/>
        <end position="15"/>
    </location>
    <ligand>
        <name>GTP</name>
        <dbReference type="ChEBI" id="CHEBI:37565"/>
    </ligand>
</feature>
<comment type="function">
    <text evidence="8">Transfers a GMP moiety from GTP to Mo-molybdopterin (Mo-MPT) cofactor (Moco or molybdenum cofactor) to form Mo-molybdopterin guanine dinucleotide (Mo-MGD) cofactor.</text>
</comment>
<keyword evidence="5 8" id="KW-0460">Magnesium</keyword>
<evidence type="ECO:0000256" key="8">
    <source>
        <dbReference type="HAMAP-Rule" id="MF_00316"/>
    </source>
</evidence>
<organism evidence="10 11">
    <name type="scientific">miscellaneous Crenarchaeota group-1 archaeon SG8-32-1</name>
    <dbReference type="NCBI Taxonomy" id="1685124"/>
    <lineage>
        <taxon>Archaea</taxon>
        <taxon>Candidatus Bathyarchaeota</taxon>
        <taxon>MCG-1</taxon>
    </lineage>
</organism>
<evidence type="ECO:0000256" key="1">
    <source>
        <dbReference type="ARBA" id="ARBA00022490"/>
    </source>
</evidence>
<evidence type="ECO:0000256" key="3">
    <source>
        <dbReference type="ARBA" id="ARBA00022723"/>
    </source>
</evidence>
<keyword evidence="4 8" id="KW-0547">Nucleotide-binding</keyword>
<reference evidence="10 11" key="1">
    <citation type="submission" date="2015-06" db="EMBL/GenBank/DDBJ databases">
        <title>New insights into the roles of widespread benthic archaea in carbon and nitrogen cycling.</title>
        <authorList>
            <person name="Lazar C.S."/>
            <person name="Baker B.J."/>
            <person name="Seitz K.W."/>
            <person name="Hyde A.S."/>
            <person name="Dick G.J."/>
            <person name="Hinrichs K.-U."/>
            <person name="Teske A.P."/>
        </authorList>
    </citation>
    <scope>NUCLEOTIDE SEQUENCE [LARGE SCALE GENOMIC DNA]</scope>
    <source>
        <strain evidence="10">SG8-32-1</strain>
    </source>
</reference>
<evidence type="ECO:0000256" key="4">
    <source>
        <dbReference type="ARBA" id="ARBA00022741"/>
    </source>
</evidence>
<dbReference type="Pfam" id="PF12804">
    <property type="entry name" value="NTP_transf_3"/>
    <property type="match status" value="1"/>
</dbReference>
<keyword evidence="6 8" id="KW-0342">GTP-binding</keyword>
<dbReference type="InterPro" id="IPR029044">
    <property type="entry name" value="Nucleotide-diphossugar_trans"/>
</dbReference>
<accession>A0A0M0BPR0</accession>
<evidence type="ECO:0000313" key="10">
    <source>
        <dbReference type="EMBL" id="KON30355.1"/>
    </source>
</evidence>
<feature type="binding site" evidence="8">
    <location>
        <position position="25"/>
    </location>
    <ligand>
        <name>GTP</name>
        <dbReference type="ChEBI" id="CHEBI:37565"/>
    </ligand>
</feature>
<dbReference type="PANTHER" id="PTHR19136:SF81">
    <property type="entry name" value="MOLYBDENUM COFACTOR GUANYLYLTRANSFERASE"/>
    <property type="match status" value="1"/>
</dbReference>
<dbReference type="Proteomes" id="UP000037237">
    <property type="component" value="Unassembled WGS sequence"/>
</dbReference>
<dbReference type="InterPro" id="IPR025877">
    <property type="entry name" value="MobA-like_NTP_Trfase"/>
</dbReference>
<feature type="binding site" evidence="8">
    <location>
        <position position="105"/>
    </location>
    <ligand>
        <name>GTP</name>
        <dbReference type="ChEBI" id="CHEBI:37565"/>
    </ligand>
</feature>
<dbReference type="InterPro" id="IPR013482">
    <property type="entry name" value="Molybde_CF_guanTrfase"/>
</dbReference>
<keyword evidence="2 8" id="KW-0808">Transferase</keyword>
<evidence type="ECO:0000256" key="5">
    <source>
        <dbReference type="ARBA" id="ARBA00022842"/>
    </source>
</evidence>
<dbReference type="AlphaFoldDB" id="A0A0M0BPR0"/>
<evidence type="ECO:0000313" key="11">
    <source>
        <dbReference type="Proteomes" id="UP000037237"/>
    </source>
</evidence>
<gene>
    <name evidence="8" type="primary">mobA</name>
    <name evidence="10" type="ORF">AC477_05020</name>
</gene>
<comment type="caution">
    <text evidence="8">Lacks conserved residue(s) required for the propagation of feature annotation.</text>
</comment>
<evidence type="ECO:0000256" key="7">
    <source>
        <dbReference type="ARBA" id="ARBA00023150"/>
    </source>
</evidence>
<name>A0A0M0BPR0_9ARCH</name>
<dbReference type="PANTHER" id="PTHR19136">
    <property type="entry name" value="MOLYBDENUM COFACTOR GUANYLYLTRANSFERASE"/>
    <property type="match status" value="1"/>
</dbReference>
<comment type="domain">
    <text evidence="8">The N-terminal domain determines nucleotide recognition and specific binding, while the C-terminal domain determines the specific binding to the target protein.</text>
</comment>
<dbReference type="GO" id="GO:0006777">
    <property type="term" value="P:Mo-molybdopterin cofactor biosynthetic process"/>
    <property type="evidence" value="ECO:0007669"/>
    <property type="project" value="UniProtKB-KW"/>
</dbReference>
<dbReference type="CDD" id="cd02503">
    <property type="entry name" value="MobA"/>
    <property type="match status" value="1"/>
</dbReference>
<dbReference type="GO" id="GO:0046872">
    <property type="term" value="F:metal ion binding"/>
    <property type="evidence" value="ECO:0007669"/>
    <property type="project" value="UniProtKB-KW"/>
</dbReference>
<evidence type="ECO:0000259" key="9">
    <source>
        <dbReference type="Pfam" id="PF12804"/>
    </source>
</evidence>
<dbReference type="SUPFAM" id="SSF53448">
    <property type="entry name" value="Nucleotide-diphospho-sugar transferases"/>
    <property type="match status" value="1"/>
</dbReference>
<feature type="domain" description="MobA-like NTP transferase" evidence="9">
    <location>
        <begin position="10"/>
        <end position="169"/>
    </location>
</feature>
<dbReference type="GO" id="GO:0061603">
    <property type="term" value="F:molybdenum cofactor guanylyltransferase activity"/>
    <property type="evidence" value="ECO:0007669"/>
    <property type="project" value="UniProtKB-EC"/>
</dbReference>
<evidence type="ECO:0000256" key="2">
    <source>
        <dbReference type="ARBA" id="ARBA00022679"/>
    </source>
</evidence>
<evidence type="ECO:0000256" key="6">
    <source>
        <dbReference type="ARBA" id="ARBA00023134"/>
    </source>
</evidence>
<dbReference type="EC" id="2.7.7.77" evidence="8"/>
<feature type="binding site" evidence="8">
    <location>
        <position position="76"/>
    </location>
    <ligand>
        <name>GTP</name>
        <dbReference type="ChEBI" id="CHEBI:37565"/>
    </ligand>
</feature>
<dbReference type="Gene3D" id="3.90.550.10">
    <property type="entry name" value="Spore Coat Polysaccharide Biosynthesis Protein SpsA, Chain A"/>
    <property type="match status" value="1"/>
</dbReference>
<feature type="binding site" evidence="8">
    <location>
        <position position="105"/>
    </location>
    <ligand>
        <name>Mg(2+)</name>
        <dbReference type="ChEBI" id="CHEBI:18420"/>
    </ligand>
</feature>
<keyword evidence="7 8" id="KW-0501">Molybdenum cofactor biosynthesis</keyword>
<dbReference type="GO" id="GO:0005737">
    <property type="term" value="C:cytoplasm"/>
    <property type="evidence" value="ECO:0007669"/>
    <property type="project" value="UniProtKB-SubCell"/>
</dbReference>
<dbReference type="HAMAP" id="MF_00316">
    <property type="entry name" value="MobA"/>
    <property type="match status" value="1"/>
</dbReference>
<comment type="caution">
    <text evidence="10">The sequence shown here is derived from an EMBL/GenBank/DDBJ whole genome shotgun (WGS) entry which is preliminary data.</text>
</comment>
<protein>
    <recommendedName>
        <fullName evidence="8">Probable molybdenum cofactor guanylyltransferase</fullName>
        <shortName evidence="8">MoCo guanylyltransferase</shortName>
        <ecNumber evidence="8">2.7.7.77</ecNumber>
    </recommendedName>
    <alternativeName>
        <fullName evidence="8">GTP:molybdopterin guanylyltransferase</fullName>
    </alternativeName>
    <alternativeName>
        <fullName evidence="8">Mo-MPT guanylyltransferase</fullName>
    </alternativeName>
    <alternativeName>
        <fullName evidence="8">Molybdopterin guanylyltransferase</fullName>
    </alternativeName>
    <alternativeName>
        <fullName evidence="8">Molybdopterin-guanine dinucleotide synthase</fullName>
        <shortName evidence="8">MGD synthase</shortName>
    </alternativeName>
</protein>
<keyword evidence="1 8" id="KW-0963">Cytoplasm</keyword>
<keyword evidence="3 8" id="KW-0479">Metal-binding</keyword>
<comment type="similarity">
    <text evidence="8">Belongs to the MobA family.</text>
</comment>